<organism evidence="2">
    <name type="scientific">Eucalyptus grandis</name>
    <name type="common">Flooded gum</name>
    <dbReference type="NCBI Taxonomy" id="71139"/>
    <lineage>
        <taxon>Eukaryota</taxon>
        <taxon>Viridiplantae</taxon>
        <taxon>Streptophyta</taxon>
        <taxon>Embryophyta</taxon>
        <taxon>Tracheophyta</taxon>
        <taxon>Spermatophyta</taxon>
        <taxon>Magnoliopsida</taxon>
        <taxon>eudicotyledons</taxon>
        <taxon>Gunneridae</taxon>
        <taxon>Pentapetalae</taxon>
        <taxon>rosids</taxon>
        <taxon>malvids</taxon>
        <taxon>Myrtales</taxon>
        <taxon>Myrtaceae</taxon>
        <taxon>Myrtoideae</taxon>
        <taxon>Eucalypteae</taxon>
        <taxon>Eucalyptus</taxon>
    </lineage>
</organism>
<dbReference type="AlphaFoldDB" id="A0A059BPW1"/>
<feature type="region of interest" description="Disordered" evidence="1">
    <location>
        <begin position="1"/>
        <end position="23"/>
    </location>
</feature>
<dbReference type="Gramene" id="KCW68232">
    <property type="protein sequence ID" value="KCW68232"/>
    <property type="gene ID" value="EUGRSUZ_F01884"/>
</dbReference>
<accession>A0A059BPW1</accession>
<evidence type="ECO:0000256" key="1">
    <source>
        <dbReference type="SAM" id="MobiDB-lite"/>
    </source>
</evidence>
<sequence>MPYVFKGTSHHNAKTPSSDQLSRLPLPATTTLQTGKSCVLQAKQEANNALLNMVCLQLHAAHSMHSNIQILGQSGSPNPAGLTEPLNLVYADKLWGSIHGDVGSVTTGTKEVNELILRRPKQHHWSSFFVLINIVHYLSSTQDPYLSCLSSSYSL</sequence>
<proteinExistence type="predicted"/>
<gene>
    <name evidence="2" type="ORF">EUGRSUZ_F01884</name>
</gene>
<reference evidence="2" key="1">
    <citation type="submission" date="2013-07" db="EMBL/GenBank/DDBJ databases">
        <title>The genome of Eucalyptus grandis.</title>
        <authorList>
            <person name="Schmutz J."/>
            <person name="Hayes R."/>
            <person name="Myburg A."/>
            <person name="Tuskan G."/>
            <person name="Grattapaglia D."/>
            <person name="Rokhsar D.S."/>
        </authorList>
    </citation>
    <scope>NUCLEOTIDE SEQUENCE</scope>
    <source>
        <tissue evidence="2">Leaf extractions</tissue>
    </source>
</reference>
<dbReference type="EMBL" id="KK198758">
    <property type="protein sequence ID" value="KCW68232.1"/>
    <property type="molecule type" value="Genomic_DNA"/>
</dbReference>
<name>A0A059BPW1_EUCGR</name>
<protein>
    <submittedName>
        <fullName evidence="2">Uncharacterized protein</fullName>
    </submittedName>
</protein>
<evidence type="ECO:0000313" key="2">
    <source>
        <dbReference type="EMBL" id="KCW68232.1"/>
    </source>
</evidence>
<dbReference type="InParanoid" id="A0A059BPW1"/>